<feature type="binding site" evidence="11">
    <location>
        <position position="152"/>
    </location>
    <ligand>
        <name>substrate</name>
    </ligand>
</feature>
<evidence type="ECO:0000256" key="2">
    <source>
        <dbReference type="ARBA" id="ARBA00004838"/>
    </source>
</evidence>
<dbReference type="InterPro" id="IPR001576">
    <property type="entry name" value="Phosphoglycerate_kinase"/>
</dbReference>
<dbReference type="PROSITE" id="PS00111">
    <property type="entry name" value="PGLYCERATE_KINASE"/>
    <property type="match status" value="1"/>
</dbReference>
<proteinExistence type="inferred from homology"/>
<dbReference type="Pfam" id="PF00162">
    <property type="entry name" value="PGK"/>
    <property type="match status" value="1"/>
</dbReference>
<dbReference type="InterPro" id="IPR015911">
    <property type="entry name" value="Phosphoglycerate_kinase_CS"/>
</dbReference>
<evidence type="ECO:0000313" key="15">
    <source>
        <dbReference type="EMBL" id="ADC35985.1"/>
    </source>
</evidence>
<evidence type="ECO:0000256" key="10">
    <source>
        <dbReference type="ARBA" id="ARBA00022840"/>
    </source>
</evidence>
<dbReference type="PANTHER" id="PTHR11406">
    <property type="entry name" value="PHOSPHOGLYCERATE KINASE"/>
    <property type="match status" value="1"/>
</dbReference>
<evidence type="ECO:0000256" key="4">
    <source>
        <dbReference type="ARBA" id="ARBA00011245"/>
    </source>
</evidence>
<dbReference type="PRINTS" id="PR00477">
    <property type="entry name" value="PHGLYCKINASE"/>
</dbReference>
<feature type="binding site" evidence="12">
    <location>
        <position position="37"/>
    </location>
    <ligand>
        <name>(2R)-3-phosphoglycerate</name>
        <dbReference type="ChEBI" id="CHEBI:58272"/>
    </ligand>
</feature>
<dbReference type="UniPathway" id="UPA00109">
    <property type="reaction ID" value="UER00185"/>
</dbReference>
<evidence type="ECO:0000256" key="12">
    <source>
        <dbReference type="PIRSR" id="PIRSR000724-1"/>
    </source>
</evidence>
<organism evidence="15">
    <name type="scientific">uncultured bacterium 148</name>
    <dbReference type="NCBI Taxonomy" id="698380"/>
    <lineage>
        <taxon>Bacteria</taxon>
        <taxon>environmental samples</taxon>
    </lineage>
</organism>
<dbReference type="Gene3D" id="3.40.50.1260">
    <property type="entry name" value="Phosphoglycerate kinase, N-terminal domain"/>
    <property type="match status" value="2"/>
</dbReference>
<feature type="binding site" evidence="11 12">
    <location>
        <begin position="22"/>
        <end position="24"/>
    </location>
    <ligand>
        <name>substrate</name>
    </ligand>
</feature>
<evidence type="ECO:0000256" key="7">
    <source>
        <dbReference type="ARBA" id="ARBA00022679"/>
    </source>
</evidence>
<dbReference type="PANTHER" id="PTHR11406:SF23">
    <property type="entry name" value="PHOSPHOGLYCERATE KINASE 1, CHLOROPLASTIC-RELATED"/>
    <property type="match status" value="1"/>
</dbReference>
<keyword evidence="8 11" id="KW-0547">Nucleotide-binding</keyword>
<feature type="binding site" evidence="11 12">
    <location>
        <begin position="60"/>
        <end position="63"/>
    </location>
    <ligand>
        <name>substrate</name>
    </ligand>
</feature>
<feature type="binding site" evidence="11 13">
    <location>
        <begin position="353"/>
        <end position="356"/>
    </location>
    <ligand>
        <name>ATP</name>
        <dbReference type="ChEBI" id="CHEBI:30616"/>
    </ligand>
</feature>
<evidence type="ECO:0000256" key="11">
    <source>
        <dbReference type="HAMAP-Rule" id="MF_00145"/>
    </source>
</evidence>
<dbReference type="EC" id="2.7.2.3" evidence="5 11"/>
<dbReference type="GO" id="GO:0005524">
    <property type="term" value="F:ATP binding"/>
    <property type="evidence" value="ECO:0007669"/>
    <property type="project" value="UniProtKB-KW"/>
</dbReference>
<sequence length="406" mass="43143">MMDKLTIRDADVAGKRVFVRVDFNVPLADGKVTDDSRIRAAIPTINALLQQGARVVLASHLGRPDGKVSDSLRLRPVGLRLTELMRRNVPVTGDALGLGTEDAVKRLRAGEVILLENLRFHVEEEQNDPEFAAKLAAYADVYVNDAFGTAHRAHASTVGIAKLLPAYAGLLMERELEALSGLLESPARPFAAILGGAKVSDKIKVIDHLLTKVDILVLGGGMANTFLLAQGKAIGKSLAEPDRVEEARRILTNAEKNGVQVVLPVDVIVAKEVTRGTEYKTLPAEKIPASWHIVDLGKVSQEQILDILAGAKTVFWNGPLGVFEIPSFAHGTNAVARMLADAAEHGATVVIGGGDSVAAITQQGLADKMTHISTGGGASLEFLEGRELPGVTVLLDRVPATTETPA</sequence>
<feature type="binding site" evidence="12">
    <location>
        <position position="119"/>
    </location>
    <ligand>
        <name>(2R)-3-phosphoglycerate</name>
        <dbReference type="ChEBI" id="CHEBI:58272"/>
    </ligand>
</feature>
<dbReference type="HAMAP" id="MF_00145">
    <property type="entry name" value="Phosphoglyc_kinase"/>
    <property type="match status" value="1"/>
</dbReference>
<dbReference type="PIRSF" id="PIRSF000724">
    <property type="entry name" value="Pgk"/>
    <property type="match status" value="1"/>
</dbReference>
<feature type="binding site" evidence="12">
    <location>
        <position position="152"/>
    </location>
    <ligand>
        <name>(2R)-3-phosphoglycerate</name>
        <dbReference type="ChEBI" id="CHEBI:58272"/>
    </ligand>
</feature>
<feature type="binding site" evidence="11">
    <location>
        <position position="37"/>
    </location>
    <ligand>
        <name>substrate</name>
    </ligand>
</feature>
<comment type="catalytic activity">
    <reaction evidence="1 11 14">
        <text>(2R)-3-phosphoglycerate + ATP = (2R)-3-phospho-glyceroyl phosphate + ADP</text>
        <dbReference type="Rhea" id="RHEA:14801"/>
        <dbReference type="ChEBI" id="CHEBI:30616"/>
        <dbReference type="ChEBI" id="CHEBI:57604"/>
        <dbReference type="ChEBI" id="CHEBI:58272"/>
        <dbReference type="ChEBI" id="CHEBI:456216"/>
        <dbReference type="EC" id="2.7.2.3"/>
    </reaction>
</comment>
<comment type="pathway">
    <text evidence="2 11">Carbohydrate degradation; glycolysis; pyruvate from D-glyceraldehyde 3-phosphate: step 2/5.</text>
</comment>
<evidence type="ECO:0000256" key="13">
    <source>
        <dbReference type="PIRSR" id="PIRSR000724-2"/>
    </source>
</evidence>
<comment type="subunit">
    <text evidence="4 11">Monomer.</text>
</comment>
<keyword evidence="7 11" id="KW-0808">Transferase</keyword>
<dbReference type="InterPro" id="IPR015824">
    <property type="entry name" value="Phosphoglycerate_kinase_N"/>
</dbReference>
<name>E3T6P1_9BACT</name>
<comment type="similarity">
    <text evidence="3 11 14">Belongs to the phosphoglycerate kinase family.</text>
</comment>
<keyword evidence="11" id="KW-0324">Glycolysis</keyword>
<evidence type="ECO:0000256" key="9">
    <source>
        <dbReference type="ARBA" id="ARBA00022777"/>
    </source>
</evidence>
<evidence type="ECO:0000256" key="3">
    <source>
        <dbReference type="ARBA" id="ARBA00008982"/>
    </source>
</evidence>
<evidence type="ECO:0000256" key="8">
    <source>
        <dbReference type="ARBA" id="ARBA00022741"/>
    </source>
</evidence>
<evidence type="ECO:0000256" key="1">
    <source>
        <dbReference type="ARBA" id="ARBA00000642"/>
    </source>
</evidence>
<dbReference type="GO" id="GO:0005829">
    <property type="term" value="C:cytosol"/>
    <property type="evidence" value="ECO:0007669"/>
    <property type="project" value="TreeGrafter"/>
</dbReference>
<feature type="binding site" evidence="11">
    <location>
        <position position="119"/>
    </location>
    <ligand>
        <name>substrate</name>
    </ligand>
</feature>
<dbReference type="GO" id="GO:0043531">
    <property type="term" value="F:ADP binding"/>
    <property type="evidence" value="ECO:0007669"/>
    <property type="project" value="TreeGrafter"/>
</dbReference>
<dbReference type="SUPFAM" id="SSF53748">
    <property type="entry name" value="Phosphoglycerate kinase"/>
    <property type="match status" value="1"/>
</dbReference>
<feature type="binding site" evidence="11 13">
    <location>
        <position position="202"/>
    </location>
    <ligand>
        <name>ATP</name>
        <dbReference type="ChEBI" id="CHEBI:30616"/>
    </ligand>
</feature>
<keyword evidence="11" id="KW-0963">Cytoplasm</keyword>
<dbReference type="FunFam" id="3.40.50.1260:FF:000006">
    <property type="entry name" value="Phosphoglycerate kinase"/>
    <property type="match status" value="1"/>
</dbReference>
<evidence type="ECO:0000256" key="6">
    <source>
        <dbReference type="ARBA" id="ARBA00016471"/>
    </source>
</evidence>
<dbReference type="InterPro" id="IPR036043">
    <property type="entry name" value="Phosphoglycerate_kinase_sf"/>
</dbReference>
<dbReference type="GO" id="GO:0006094">
    <property type="term" value="P:gluconeogenesis"/>
    <property type="evidence" value="ECO:0007669"/>
    <property type="project" value="TreeGrafter"/>
</dbReference>
<comment type="subcellular location">
    <subcellularLocation>
        <location evidence="11">Cytoplasm</location>
    </subcellularLocation>
</comment>
<gene>
    <name evidence="11" type="primary">pgk</name>
</gene>
<comment type="caution">
    <text evidence="11">Lacks conserved residue(s) required for the propagation of feature annotation.</text>
</comment>
<dbReference type="CDD" id="cd00318">
    <property type="entry name" value="Phosphoglycerate_kinase"/>
    <property type="match status" value="1"/>
</dbReference>
<protein>
    <recommendedName>
        <fullName evidence="6 11">Phosphoglycerate kinase</fullName>
        <ecNumber evidence="5 11">2.7.2.3</ecNumber>
    </recommendedName>
</protein>
<dbReference type="GO" id="GO:0006096">
    <property type="term" value="P:glycolytic process"/>
    <property type="evidence" value="ECO:0007669"/>
    <property type="project" value="UniProtKB-UniRule"/>
</dbReference>
<reference evidence="15" key="2">
    <citation type="journal article" date="2010" name="Appl. Environ. Microbiol.">
        <title>Comparative analysis of acidobacterial genomic fragments from terrestrial and aquatic metagenomic libraries, with emphasis on acidobacteria subdivision 6.</title>
        <authorList>
            <person name="Kielak A.M."/>
            <person name="van Veen J.A."/>
            <person name="Kowalchuk G.A."/>
        </authorList>
    </citation>
    <scope>NUCLEOTIDE SEQUENCE</scope>
</reference>
<reference evidence="15" key="1">
    <citation type="submission" date="2009-12" db="EMBL/GenBank/DDBJ databases">
        <authorList>
            <person name="Kielak A."/>
            <person name="van Veen J.A."/>
            <person name="Kowalchuk G.A."/>
        </authorList>
    </citation>
    <scope>NUCLEOTIDE SEQUENCE</scope>
</reference>
<dbReference type="EMBL" id="GU260707">
    <property type="protein sequence ID" value="ADC35985.1"/>
    <property type="molecule type" value="Genomic_DNA"/>
</dbReference>
<keyword evidence="9 11" id="KW-0418">Kinase</keyword>
<accession>E3T6P1</accession>
<dbReference type="GO" id="GO:0004618">
    <property type="term" value="F:phosphoglycerate kinase activity"/>
    <property type="evidence" value="ECO:0007669"/>
    <property type="project" value="UniProtKB-UniRule"/>
</dbReference>
<dbReference type="AlphaFoldDB" id="E3T6P1"/>
<keyword evidence="10 11" id="KW-0067">ATP-binding</keyword>
<feature type="binding site" evidence="11 13">
    <location>
        <position position="324"/>
    </location>
    <ligand>
        <name>ATP</name>
        <dbReference type="ChEBI" id="CHEBI:30616"/>
    </ligand>
</feature>
<evidence type="ECO:0000256" key="5">
    <source>
        <dbReference type="ARBA" id="ARBA00013061"/>
    </source>
</evidence>
<dbReference type="FunFam" id="3.40.50.1260:FF:000003">
    <property type="entry name" value="Phosphoglycerate kinase"/>
    <property type="match status" value="1"/>
</dbReference>
<evidence type="ECO:0000256" key="14">
    <source>
        <dbReference type="RuleBase" id="RU000532"/>
    </source>
</evidence>